<accession>A0A8S9KBS6</accession>
<proteinExistence type="predicted"/>
<evidence type="ECO:0008006" key="2">
    <source>
        <dbReference type="Google" id="ProtNLM"/>
    </source>
</evidence>
<protein>
    <recommendedName>
        <fullName evidence="2">DUF223 domain-containing protein</fullName>
    </recommendedName>
</protein>
<reference evidence="1" key="1">
    <citation type="submission" date="2019-12" db="EMBL/GenBank/DDBJ databases">
        <title>Genome sequencing and annotation of Brassica cretica.</title>
        <authorList>
            <person name="Studholme D.J."/>
            <person name="Sarris P.F."/>
        </authorList>
    </citation>
    <scope>NUCLEOTIDE SEQUENCE</scope>
    <source>
        <strain evidence="1">PFS-102/07</strain>
        <tissue evidence="1">Leaf</tissue>
    </source>
</reference>
<evidence type="ECO:0000313" key="1">
    <source>
        <dbReference type="EMBL" id="KAF2591018.1"/>
    </source>
</evidence>
<sequence>MANQQFHLFELKAGLCRQSVVRRLLRFWKARNLKKGRGLSGFICVQRLNTFRNILKQGRLYDLSGFDVTKSNQRFLLSDSHVSIRFTDQTKFHELPENRALIPMELFRFRDYDHSMLLANTNTDLHGRQTFIFDNLAMQLLDKLVIHGVEPRVISATNINPKLVGGMHVPD</sequence>
<gene>
    <name evidence="1" type="ORF">F2Q70_00040347</name>
</gene>
<dbReference type="AlphaFoldDB" id="A0A8S9KBS6"/>
<organism evidence="1">
    <name type="scientific">Brassica cretica</name>
    <name type="common">Mustard</name>
    <dbReference type="NCBI Taxonomy" id="69181"/>
    <lineage>
        <taxon>Eukaryota</taxon>
        <taxon>Viridiplantae</taxon>
        <taxon>Streptophyta</taxon>
        <taxon>Embryophyta</taxon>
        <taxon>Tracheophyta</taxon>
        <taxon>Spermatophyta</taxon>
        <taxon>Magnoliopsida</taxon>
        <taxon>eudicotyledons</taxon>
        <taxon>Gunneridae</taxon>
        <taxon>Pentapetalae</taxon>
        <taxon>rosids</taxon>
        <taxon>malvids</taxon>
        <taxon>Brassicales</taxon>
        <taxon>Brassicaceae</taxon>
        <taxon>Brassiceae</taxon>
        <taxon>Brassica</taxon>
    </lineage>
</organism>
<dbReference type="EMBL" id="QGKY02000190">
    <property type="protein sequence ID" value="KAF2591018.1"/>
    <property type="molecule type" value="Genomic_DNA"/>
</dbReference>
<comment type="caution">
    <text evidence="1">The sequence shown here is derived from an EMBL/GenBank/DDBJ whole genome shotgun (WGS) entry which is preliminary data.</text>
</comment>
<name>A0A8S9KBS6_BRACR</name>